<dbReference type="Proteomes" id="UP000501452">
    <property type="component" value="Chromosome"/>
</dbReference>
<feature type="compositionally biased region" description="Basic and acidic residues" evidence="1">
    <location>
        <begin position="127"/>
        <end position="149"/>
    </location>
</feature>
<name>A0A6G8QEI0_9ACTN</name>
<gene>
    <name evidence="2" type="ORF">GBA63_21050</name>
</gene>
<sequence length="181" mass="20521">MSIREQERRQKQAEKRINQQMYRADREVRGAMDERSRQADLRAKEVVRRIEKGDADPRPLPGLREDSLESMKSMESMESSESMKSMESADPVMEVSVDAEAHDIGKGMPLEEHVPFNAAEMEEDLAQRITEDTGGHGDPHAHNEQKAEELAEQMTEDTGAGGDMNEHAERKVGQHAEEMFE</sequence>
<feature type="region of interest" description="Disordered" evidence="1">
    <location>
        <begin position="1"/>
        <end position="91"/>
    </location>
</feature>
<dbReference type="KEGG" id="rub:GBA63_21050"/>
<feature type="compositionally biased region" description="Basic and acidic residues" evidence="1">
    <location>
        <begin position="1"/>
        <end position="69"/>
    </location>
</feature>
<protein>
    <submittedName>
        <fullName evidence="2">Uncharacterized protein</fullName>
    </submittedName>
</protein>
<dbReference type="RefSeq" id="WP_166179454.1">
    <property type="nucleotide sequence ID" value="NZ_CP045119.1"/>
</dbReference>
<feature type="compositionally biased region" description="Low complexity" evidence="1">
    <location>
        <begin position="70"/>
        <end position="88"/>
    </location>
</feature>
<evidence type="ECO:0000313" key="3">
    <source>
        <dbReference type="Proteomes" id="UP000501452"/>
    </source>
</evidence>
<dbReference type="AlphaFoldDB" id="A0A6G8QEI0"/>
<proteinExistence type="predicted"/>
<accession>A0A6G8QEI0</accession>
<evidence type="ECO:0000313" key="2">
    <source>
        <dbReference type="EMBL" id="QIN84853.1"/>
    </source>
</evidence>
<dbReference type="EMBL" id="CP045119">
    <property type="protein sequence ID" value="QIN84853.1"/>
    <property type="molecule type" value="Genomic_DNA"/>
</dbReference>
<evidence type="ECO:0000256" key="1">
    <source>
        <dbReference type="SAM" id="MobiDB-lite"/>
    </source>
</evidence>
<keyword evidence="3" id="KW-1185">Reference proteome</keyword>
<reference evidence="2 3" key="1">
    <citation type="submission" date="2019-10" db="EMBL/GenBank/DDBJ databases">
        <title>Rubrobacter sp nov SCSIO 52090 isolated from a deep-sea sediment in the South China Sea.</title>
        <authorList>
            <person name="Chen R.W."/>
        </authorList>
    </citation>
    <scope>NUCLEOTIDE SEQUENCE [LARGE SCALE GENOMIC DNA]</scope>
    <source>
        <strain evidence="2 3">SCSIO 52909</strain>
    </source>
</reference>
<organism evidence="2 3">
    <name type="scientific">Rubrobacter tropicus</name>
    <dbReference type="NCBI Taxonomy" id="2653851"/>
    <lineage>
        <taxon>Bacteria</taxon>
        <taxon>Bacillati</taxon>
        <taxon>Actinomycetota</taxon>
        <taxon>Rubrobacteria</taxon>
        <taxon>Rubrobacterales</taxon>
        <taxon>Rubrobacteraceae</taxon>
        <taxon>Rubrobacter</taxon>
    </lineage>
</organism>
<feature type="region of interest" description="Disordered" evidence="1">
    <location>
        <begin position="127"/>
        <end position="165"/>
    </location>
</feature>